<keyword evidence="2" id="KW-1185">Reference proteome</keyword>
<dbReference type="RefSeq" id="WP_245496466.1">
    <property type="nucleotide sequence ID" value="NZ_QYBC01000006.1"/>
</dbReference>
<dbReference type="EMBL" id="QYBC01000006">
    <property type="protein sequence ID" value="RYB05738.1"/>
    <property type="molecule type" value="Genomic_DNA"/>
</dbReference>
<dbReference type="Proteomes" id="UP000289411">
    <property type="component" value="Unassembled WGS sequence"/>
</dbReference>
<reference evidence="1 2" key="2">
    <citation type="submission" date="2019-02" db="EMBL/GenBank/DDBJ databases">
        <title>'Lichenibacterium ramalinii' gen. nov. sp. nov., 'Lichenibacterium minor' gen. nov. sp. nov.</title>
        <authorList>
            <person name="Pankratov T."/>
        </authorList>
    </citation>
    <scope>NUCLEOTIDE SEQUENCE [LARGE SCALE GENOMIC DNA]</scope>
    <source>
        <strain evidence="1 2">RmlP001</strain>
    </source>
</reference>
<name>A0A4Q2RHZ4_9HYPH</name>
<dbReference type="Pfam" id="PF14022">
    <property type="entry name" value="DUF4238"/>
    <property type="match status" value="1"/>
</dbReference>
<protein>
    <submittedName>
        <fullName evidence="1">DUF4238 domain-containing protein</fullName>
    </submittedName>
</protein>
<organism evidence="1 2">
    <name type="scientific">Lichenibacterium ramalinae</name>
    <dbReference type="NCBI Taxonomy" id="2316527"/>
    <lineage>
        <taxon>Bacteria</taxon>
        <taxon>Pseudomonadati</taxon>
        <taxon>Pseudomonadota</taxon>
        <taxon>Alphaproteobacteria</taxon>
        <taxon>Hyphomicrobiales</taxon>
        <taxon>Lichenihabitantaceae</taxon>
        <taxon>Lichenibacterium</taxon>
    </lineage>
</organism>
<sequence length="294" mass="33323">MAAHHYVPRYILKHWATDGLLAGYSWHAKARRSVANRVTIPEACSREELNALRTVADDKRYDAETSFTKIDTPAARALTTMLDAGVPALTPANRRAWAKFINSLPVRMPETLLHLGPEAFRRAVEVHKHDKDGPEWVRPYVTARFLERVAEHALDAPVRAAMDLSMREDNVDTIATMAWWTRRFEGSRVLMGDRPLLTAPRQPWPCGIPIDNPHAVLVFPLSPSVIWYASANVKSRTISRRQSSEVALLKANRETIQRSAQRVFAKTPAADFRSWIMAEIDRRGEPAPLPPIRW</sequence>
<evidence type="ECO:0000313" key="2">
    <source>
        <dbReference type="Proteomes" id="UP000289411"/>
    </source>
</evidence>
<dbReference type="AlphaFoldDB" id="A0A4Q2RHZ4"/>
<proteinExistence type="predicted"/>
<evidence type="ECO:0000313" key="1">
    <source>
        <dbReference type="EMBL" id="RYB05738.1"/>
    </source>
</evidence>
<accession>A0A4Q2RHZ4</accession>
<gene>
    <name evidence="1" type="ORF">D3272_09140</name>
</gene>
<reference evidence="1 2" key="1">
    <citation type="submission" date="2018-09" db="EMBL/GenBank/DDBJ databases">
        <authorList>
            <person name="Grouzdev D.S."/>
            <person name="Krutkina M.S."/>
        </authorList>
    </citation>
    <scope>NUCLEOTIDE SEQUENCE [LARGE SCALE GENOMIC DNA]</scope>
    <source>
        <strain evidence="1 2">RmlP001</strain>
    </source>
</reference>
<dbReference type="InterPro" id="IPR025332">
    <property type="entry name" value="DUF4238"/>
</dbReference>
<comment type="caution">
    <text evidence="1">The sequence shown here is derived from an EMBL/GenBank/DDBJ whole genome shotgun (WGS) entry which is preliminary data.</text>
</comment>